<dbReference type="OrthoDB" id="5792777at2"/>
<dbReference type="STRING" id="28092.WM40_20415"/>
<comment type="caution">
    <text evidence="7">The sequence shown here is derived from an EMBL/GenBank/DDBJ whole genome shotgun (WGS) entry which is preliminary data.</text>
</comment>
<evidence type="ECO:0000256" key="1">
    <source>
        <dbReference type="ARBA" id="ARBA00001974"/>
    </source>
</evidence>
<dbReference type="GO" id="GO:0008767">
    <property type="term" value="F:UDP-galactopyranose mutase activity"/>
    <property type="evidence" value="ECO:0007669"/>
    <property type="project" value="InterPro"/>
</dbReference>
<gene>
    <name evidence="7" type="ORF">WM40_20415</name>
</gene>
<keyword evidence="4" id="KW-0274">FAD</keyword>
<dbReference type="Pfam" id="PF13450">
    <property type="entry name" value="NAD_binding_8"/>
    <property type="match status" value="1"/>
</dbReference>
<dbReference type="SUPFAM" id="SSF51971">
    <property type="entry name" value="Nucleotide-binding domain"/>
    <property type="match status" value="1"/>
</dbReference>
<dbReference type="NCBIfam" id="TIGR00031">
    <property type="entry name" value="UDP-GALP_mutase"/>
    <property type="match status" value="1"/>
</dbReference>
<keyword evidence="5" id="KW-0413">Isomerase</keyword>
<evidence type="ECO:0000256" key="4">
    <source>
        <dbReference type="ARBA" id="ARBA00022827"/>
    </source>
</evidence>
<evidence type="ECO:0000256" key="2">
    <source>
        <dbReference type="ARBA" id="ARBA00009321"/>
    </source>
</evidence>
<comment type="cofactor">
    <cofactor evidence="1">
        <name>FAD</name>
        <dbReference type="ChEBI" id="CHEBI:57692"/>
    </cofactor>
</comment>
<dbReference type="Proteomes" id="UP000033618">
    <property type="component" value="Unassembled WGS sequence"/>
</dbReference>
<proteinExistence type="inferred from homology"/>
<dbReference type="SUPFAM" id="SSF54373">
    <property type="entry name" value="FAD-linked reductases, C-terminal domain"/>
    <property type="match status" value="1"/>
</dbReference>
<name>A0A0F5JW66_9BURK</name>
<dbReference type="EMBL" id="LAQU01000028">
    <property type="protein sequence ID" value="KKB61945.1"/>
    <property type="molecule type" value="Genomic_DNA"/>
</dbReference>
<dbReference type="GO" id="GO:0050660">
    <property type="term" value="F:flavin adenine dinucleotide binding"/>
    <property type="evidence" value="ECO:0007669"/>
    <property type="project" value="TreeGrafter"/>
</dbReference>
<keyword evidence="3" id="KW-0285">Flavoprotein</keyword>
<reference evidence="7 8" key="1">
    <citation type="submission" date="2015-03" db="EMBL/GenBank/DDBJ databases">
        <title>Draft Genome Sequence of Burkholderia andropogonis type strain ICMP2807, isolated from Sorghum bicolor.</title>
        <authorList>
            <person name="Lopes-Santos L."/>
            <person name="Castro D.B."/>
            <person name="Ottoboni L.M."/>
            <person name="Park D."/>
            <person name="Weirc B.S."/>
            <person name="Destefano S.A."/>
        </authorList>
    </citation>
    <scope>NUCLEOTIDE SEQUENCE [LARGE SCALE GENOMIC DNA]</scope>
    <source>
        <strain evidence="7 8">ICMP2807</strain>
    </source>
</reference>
<comment type="similarity">
    <text evidence="2">Belongs to the UDP-galactopyranose/dTDP-fucopyranose mutase family.</text>
</comment>
<evidence type="ECO:0000259" key="6">
    <source>
        <dbReference type="Pfam" id="PF03275"/>
    </source>
</evidence>
<dbReference type="Pfam" id="PF03275">
    <property type="entry name" value="GLF"/>
    <property type="match status" value="1"/>
</dbReference>
<dbReference type="RefSeq" id="WP_046153807.1">
    <property type="nucleotide sequence ID" value="NZ_CADFGU010000009.1"/>
</dbReference>
<organism evidence="7 8">
    <name type="scientific">Robbsia andropogonis</name>
    <dbReference type="NCBI Taxonomy" id="28092"/>
    <lineage>
        <taxon>Bacteria</taxon>
        <taxon>Pseudomonadati</taxon>
        <taxon>Pseudomonadota</taxon>
        <taxon>Betaproteobacteria</taxon>
        <taxon>Burkholderiales</taxon>
        <taxon>Burkholderiaceae</taxon>
        <taxon>Robbsia</taxon>
    </lineage>
</organism>
<dbReference type="PANTHER" id="PTHR21197:SF0">
    <property type="entry name" value="UDP-GALACTOPYRANOSE MUTASE"/>
    <property type="match status" value="1"/>
</dbReference>
<feature type="domain" description="UDP-galactopyranose mutase C-terminal" evidence="6">
    <location>
        <begin position="155"/>
        <end position="352"/>
    </location>
</feature>
<dbReference type="AlphaFoldDB" id="A0A0F5JW66"/>
<dbReference type="PANTHER" id="PTHR21197">
    <property type="entry name" value="UDP-GALACTOPYRANOSE MUTASE"/>
    <property type="match status" value="1"/>
</dbReference>
<evidence type="ECO:0000256" key="3">
    <source>
        <dbReference type="ARBA" id="ARBA00022630"/>
    </source>
</evidence>
<sequence length="371" mass="42649">MNQKSFSIQKYDLLIVGAGFSGSVIARELADAGKTVCVIDKREHIGGNAFDSYDQNGILVHNYGPHIFHANSEKIVRWLSKFTNWRFYEHRVLAVVDGGYYPIPINKTTINQLYGLDLDESGVAAYLESVRIPKETLSSSEDVVLNSVGPDLANKFFRGYTKKQWGLDLAELSAGVAARIPTRSNDDDRYFKDSYQLMPVDGYTRMFERMLDHRNIQFFGGLDFSDVKNEFSYETLVYSGPIDEYYEFIYGKLPYRSLRFEHQHRSDVDQHQLVGTINYPNDYDYTRITEFKHLTGQEIKGTSIVVEYPQSEGDPYYPIPRKKNEELFQKYKALSEADENVFFIGRLGQYRYYNMDQVVGAALALASRLKA</sequence>
<keyword evidence="8" id="KW-1185">Reference proteome</keyword>
<evidence type="ECO:0000313" key="7">
    <source>
        <dbReference type="EMBL" id="KKB61945.1"/>
    </source>
</evidence>
<evidence type="ECO:0000256" key="5">
    <source>
        <dbReference type="ARBA" id="ARBA00023235"/>
    </source>
</evidence>
<dbReference type="PATRIC" id="fig|28092.6.peg.4803"/>
<protein>
    <submittedName>
        <fullName evidence="7">UDP-galactopyranose mutase</fullName>
    </submittedName>
</protein>
<evidence type="ECO:0000313" key="8">
    <source>
        <dbReference type="Proteomes" id="UP000033618"/>
    </source>
</evidence>
<accession>A0A0F5JW66</accession>
<dbReference type="GO" id="GO:0005829">
    <property type="term" value="C:cytosol"/>
    <property type="evidence" value="ECO:0007669"/>
    <property type="project" value="TreeGrafter"/>
</dbReference>
<dbReference type="Gene3D" id="3.40.50.720">
    <property type="entry name" value="NAD(P)-binding Rossmann-like Domain"/>
    <property type="match status" value="3"/>
</dbReference>
<dbReference type="InterPro" id="IPR004379">
    <property type="entry name" value="UDP-GALP_mutase"/>
</dbReference>
<dbReference type="InterPro" id="IPR015899">
    <property type="entry name" value="UDP-GalPyranose_mutase_C"/>
</dbReference>